<dbReference type="Pfam" id="PF00437">
    <property type="entry name" value="T2SSE"/>
    <property type="match status" value="1"/>
</dbReference>
<dbReference type="PANTHER" id="PTHR30258">
    <property type="entry name" value="TYPE II SECRETION SYSTEM PROTEIN GSPE-RELATED"/>
    <property type="match status" value="1"/>
</dbReference>
<evidence type="ECO:0000256" key="2">
    <source>
        <dbReference type="ARBA" id="ARBA00022741"/>
    </source>
</evidence>
<feature type="domain" description="Bacterial type II secretion system protein E" evidence="4">
    <location>
        <begin position="366"/>
        <end position="380"/>
    </location>
</feature>
<dbReference type="GO" id="GO:0005886">
    <property type="term" value="C:plasma membrane"/>
    <property type="evidence" value="ECO:0007669"/>
    <property type="project" value="TreeGrafter"/>
</dbReference>
<dbReference type="EMBL" id="BSDY01000012">
    <property type="protein sequence ID" value="GLI57019.1"/>
    <property type="molecule type" value="Genomic_DNA"/>
</dbReference>
<accession>A0A9W6LNL6</accession>
<evidence type="ECO:0000256" key="3">
    <source>
        <dbReference type="ARBA" id="ARBA00022840"/>
    </source>
</evidence>
<dbReference type="InterPro" id="IPR037257">
    <property type="entry name" value="T2SS_E_N_sf"/>
</dbReference>
<dbReference type="Proteomes" id="UP001144471">
    <property type="component" value="Unassembled WGS sequence"/>
</dbReference>
<dbReference type="SMART" id="SM00382">
    <property type="entry name" value="AAA"/>
    <property type="match status" value="1"/>
</dbReference>
<dbReference type="InterPro" id="IPR003593">
    <property type="entry name" value="AAA+_ATPase"/>
</dbReference>
<dbReference type="RefSeq" id="WP_281836453.1">
    <property type="nucleotide sequence ID" value="NZ_BSDY01000012.1"/>
</dbReference>
<dbReference type="FunFam" id="3.30.450.90:FF:000001">
    <property type="entry name" value="Type II secretion system ATPase GspE"/>
    <property type="match status" value="1"/>
</dbReference>
<dbReference type="GO" id="GO:0016887">
    <property type="term" value="F:ATP hydrolysis activity"/>
    <property type="evidence" value="ECO:0007669"/>
    <property type="project" value="TreeGrafter"/>
</dbReference>
<comment type="caution">
    <text evidence="5">The sequence shown here is derived from an EMBL/GenBank/DDBJ whole genome shotgun (WGS) entry which is preliminary data.</text>
</comment>
<dbReference type="Pfam" id="PF05157">
    <property type="entry name" value="MshEN"/>
    <property type="match status" value="1"/>
</dbReference>
<dbReference type="Gene3D" id="3.30.450.90">
    <property type="match status" value="1"/>
</dbReference>
<name>A0A9W6LNL6_9FUSO</name>
<evidence type="ECO:0000259" key="4">
    <source>
        <dbReference type="PROSITE" id="PS00662"/>
    </source>
</evidence>
<dbReference type="SUPFAM" id="SSF160246">
    <property type="entry name" value="EspE N-terminal domain-like"/>
    <property type="match status" value="1"/>
</dbReference>
<dbReference type="SUPFAM" id="SSF52540">
    <property type="entry name" value="P-loop containing nucleoside triphosphate hydrolases"/>
    <property type="match status" value="1"/>
</dbReference>
<keyword evidence="6" id="KW-1185">Reference proteome</keyword>
<comment type="similarity">
    <text evidence="1">Belongs to the GSP E family.</text>
</comment>
<dbReference type="CDD" id="cd01129">
    <property type="entry name" value="PulE-GspE-like"/>
    <property type="match status" value="1"/>
</dbReference>
<dbReference type="InterPro" id="IPR007831">
    <property type="entry name" value="T2SS_GspE_N"/>
</dbReference>
<keyword evidence="3" id="KW-0067">ATP-binding</keyword>
<dbReference type="PROSITE" id="PS00662">
    <property type="entry name" value="T2SP_E"/>
    <property type="match status" value="1"/>
</dbReference>
<evidence type="ECO:0000256" key="1">
    <source>
        <dbReference type="ARBA" id="ARBA00006611"/>
    </source>
</evidence>
<keyword evidence="2" id="KW-0547">Nucleotide-binding</keyword>
<gene>
    <name evidence="5" type="ORF">PM10SUCC1_25330</name>
</gene>
<sequence>MVRVRKRLGDILVDEGVISPKQLSEALEKQRGSSKKLGDILVEMKLISGEEILKVLGEQMGIPYISMSRAAVEKEAILSLKREVAERFNVVPISKNGGVLHVAMDDPLDIFAIDAIEEASGFEVSQAIANGDEVRNAIEKYYSPVFLKGEDDSREGSKEEHGDISAVDVVDKVLKKAVMEGASDVHIEAEATIVRIRFRIDGILHQMMTYSKGMHSAIISRIKVMAKLDITEKRIPQDGRVETELSGRSIDMRISTLPTVFGEKVVIRLLDKDNVRVSLESLGFQGENLANLENLISRPNGIFFVTGPTGSGKTSTLYAAINEINSLEKNIITLEDPVEYQLEIINQVQINPGAGLTFASGLRSVLRQDPDVIMIGEIRDLETAEIAIESAMTGHLVFSTLHTNSAVGTISRLIDMGVQPFLLSATLAGVLGQRLIRRLCPHCKRERQVTEAEAQALGVDLGSTIYEANGCSLCRDTGYQGRTALIELLMVDKDMRSLISRGSSTETLKGEAESKGMKTMKQQGYEKVLEGVTTMEEVLRVAQDDI</sequence>
<evidence type="ECO:0000313" key="5">
    <source>
        <dbReference type="EMBL" id="GLI57019.1"/>
    </source>
</evidence>
<dbReference type="Gene3D" id="3.40.50.300">
    <property type="entry name" value="P-loop containing nucleotide triphosphate hydrolases"/>
    <property type="match status" value="1"/>
</dbReference>
<dbReference type="PANTHER" id="PTHR30258:SF2">
    <property type="entry name" value="COMG OPERON PROTEIN 1"/>
    <property type="match status" value="1"/>
</dbReference>
<protein>
    <recommendedName>
        <fullName evidence="4">Bacterial type II secretion system protein E domain-containing protein</fullName>
    </recommendedName>
</protein>
<dbReference type="AlphaFoldDB" id="A0A9W6LNL6"/>
<dbReference type="GO" id="GO:0005524">
    <property type="term" value="F:ATP binding"/>
    <property type="evidence" value="ECO:0007669"/>
    <property type="project" value="UniProtKB-KW"/>
</dbReference>
<organism evidence="5 6">
    <name type="scientific">Propionigenium maris DSM 9537</name>
    <dbReference type="NCBI Taxonomy" id="1123000"/>
    <lineage>
        <taxon>Bacteria</taxon>
        <taxon>Fusobacteriati</taxon>
        <taxon>Fusobacteriota</taxon>
        <taxon>Fusobacteriia</taxon>
        <taxon>Fusobacteriales</taxon>
        <taxon>Fusobacteriaceae</taxon>
        <taxon>Propionigenium</taxon>
    </lineage>
</organism>
<proteinExistence type="inferred from homology"/>
<dbReference type="InterPro" id="IPR001482">
    <property type="entry name" value="T2SS/T4SS_dom"/>
</dbReference>
<evidence type="ECO:0000313" key="6">
    <source>
        <dbReference type="Proteomes" id="UP001144471"/>
    </source>
</evidence>
<dbReference type="FunFam" id="3.40.50.300:FF:000398">
    <property type="entry name" value="Type IV pilus assembly ATPase PilB"/>
    <property type="match status" value="1"/>
</dbReference>
<dbReference type="InterPro" id="IPR027417">
    <property type="entry name" value="P-loop_NTPase"/>
</dbReference>
<reference evidence="5" key="1">
    <citation type="submission" date="2022-12" db="EMBL/GenBank/DDBJ databases">
        <title>Reference genome sequencing for broad-spectrum identification of bacterial and archaeal isolates by mass spectrometry.</title>
        <authorList>
            <person name="Sekiguchi Y."/>
            <person name="Tourlousse D.M."/>
        </authorList>
    </citation>
    <scope>NUCLEOTIDE SEQUENCE</scope>
    <source>
        <strain evidence="5">10succ1</strain>
    </source>
</reference>
<dbReference type="Gene3D" id="3.30.300.160">
    <property type="entry name" value="Type II secretion system, protein E, N-terminal domain"/>
    <property type="match status" value="1"/>
</dbReference>